<organism evidence="13">
    <name type="scientific">Solibacter usitatus (strain Ellin6076)</name>
    <dbReference type="NCBI Taxonomy" id="234267"/>
    <lineage>
        <taxon>Bacteria</taxon>
        <taxon>Pseudomonadati</taxon>
        <taxon>Acidobacteriota</taxon>
        <taxon>Terriglobia</taxon>
        <taxon>Bryobacterales</taxon>
        <taxon>Solibacteraceae</taxon>
        <taxon>Candidatus Solibacter</taxon>
    </lineage>
</organism>
<keyword evidence="8 11" id="KW-1133">Transmembrane helix</keyword>
<dbReference type="eggNOG" id="COG0810">
    <property type="taxonomic scope" value="Bacteria"/>
</dbReference>
<evidence type="ECO:0000256" key="6">
    <source>
        <dbReference type="ARBA" id="ARBA00022692"/>
    </source>
</evidence>
<evidence type="ECO:0000256" key="7">
    <source>
        <dbReference type="ARBA" id="ARBA00022927"/>
    </source>
</evidence>
<dbReference type="GO" id="GO:0015031">
    <property type="term" value="P:protein transport"/>
    <property type="evidence" value="ECO:0007669"/>
    <property type="project" value="UniProtKB-KW"/>
</dbReference>
<dbReference type="InterPro" id="IPR051045">
    <property type="entry name" value="TonB-dependent_transducer"/>
</dbReference>
<evidence type="ECO:0000256" key="10">
    <source>
        <dbReference type="SAM" id="MobiDB-lite"/>
    </source>
</evidence>
<dbReference type="SUPFAM" id="SSF74653">
    <property type="entry name" value="TolA/TonB C-terminal domain"/>
    <property type="match status" value="1"/>
</dbReference>
<keyword evidence="5" id="KW-0997">Cell inner membrane</keyword>
<dbReference type="HOGENOM" id="CLU_1057268_0_0_0"/>
<dbReference type="Pfam" id="PF13103">
    <property type="entry name" value="TonB_2"/>
    <property type="match status" value="1"/>
</dbReference>
<keyword evidence="9 11" id="KW-0472">Membrane</keyword>
<feature type="domain" description="TonB C-terminal" evidence="12">
    <location>
        <begin position="173"/>
        <end position="263"/>
    </location>
</feature>
<keyword evidence="6 11" id="KW-0812">Transmembrane</keyword>
<protein>
    <submittedName>
        <fullName evidence="13">TonB family protein</fullName>
    </submittedName>
</protein>
<evidence type="ECO:0000259" key="12">
    <source>
        <dbReference type="PROSITE" id="PS52015"/>
    </source>
</evidence>
<name>Q02BP5_SOLUE</name>
<dbReference type="STRING" id="234267.Acid_0511"/>
<gene>
    <name evidence="13" type="ordered locus">Acid_0511</name>
</gene>
<dbReference type="PANTHER" id="PTHR33446">
    <property type="entry name" value="PROTEIN TONB-RELATED"/>
    <property type="match status" value="1"/>
</dbReference>
<feature type="transmembrane region" description="Helical" evidence="11">
    <location>
        <begin position="17"/>
        <end position="37"/>
    </location>
</feature>
<evidence type="ECO:0000256" key="2">
    <source>
        <dbReference type="ARBA" id="ARBA00006555"/>
    </source>
</evidence>
<reference evidence="13" key="1">
    <citation type="submission" date="2006-10" db="EMBL/GenBank/DDBJ databases">
        <title>Complete sequence of Solibacter usitatus Ellin6076.</title>
        <authorList>
            <consortium name="US DOE Joint Genome Institute"/>
            <person name="Copeland A."/>
            <person name="Lucas S."/>
            <person name="Lapidus A."/>
            <person name="Barry K."/>
            <person name="Detter J.C."/>
            <person name="Glavina del Rio T."/>
            <person name="Hammon N."/>
            <person name="Israni S."/>
            <person name="Dalin E."/>
            <person name="Tice H."/>
            <person name="Pitluck S."/>
            <person name="Thompson L.S."/>
            <person name="Brettin T."/>
            <person name="Bruce D."/>
            <person name="Han C."/>
            <person name="Tapia R."/>
            <person name="Gilna P."/>
            <person name="Schmutz J."/>
            <person name="Larimer F."/>
            <person name="Land M."/>
            <person name="Hauser L."/>
            <person name="Kyrpides N."/>
            <person name="Mikhailova N."/>
            <person name="Janssen P.H."/>
            <person name="Kuske C.R."/>
            <person name="Richardson P."/>
        </authorList>
    </citation>
    <scope>NUCLEOTIDE SEQUENCE</scope>
    <source>
        <strain evidence="13">Ellin6076</strain>
    </source>
</reference>
<dbReference type="InParanoid" id="Q02BP5"/>
<evidence type="ECO:0000256" key="8">
    <source>
        <dbReference type="ARBA" id="ARBA00022989"/>
    </source>
</evidence>
<dbReference type="InterPro" id="IPR006260">
    <property type="entry name" value="TonB/TolA_C"/>
</dbReference>
<comment type="subcellular location">
    <subcellularLocation>
        <location evidence="1">Cell inner membrane</location>
        <topology evidence="1">Single-pass membrane protein</topology>
        <orientation evidence="1">Periplasmic side</orientation>
    </subcellularLocation>
</comment>
<dbReference type="NCBIfam" id="TIGR01352">
    <property type="entry name" value="tonB_Cterm"/>
    <property type="match status" value="1"/>
</dbReference>
<evidence type="ECO:0000256" key="1">
    <source>
        <dbReference type="ARBA" id="ARBA00004383"/>
    </source>
</evidence>
<dbReference type="PROSITE" id="PS52015">
    <property type="entry name" value="TONB_CTD"/>
    <property type="match status" value="1"/>
</dbReference>
<accession>Q02BP5</accession>
<feature type="region of interest" description="Disordered" evidence="10">
    <location>
        <begin position="60"/>
        <end position="134"/>
    </location>
</feature>
<evidence type="ECO:0000256" key="4">
    <source>
        <dbReference type="ARBA" id="ARBA00022475"/>
    </source>
</evidence>
<comment type="similarity">
    <text evidence="2">Belongs to the TonB family.</text>
</comment>
<keyword evidence="4" id="KW-1003">Cell membrane</keyword>
<evidence type="ECO:0000256" key="9">
    <source>
        <dbReference type="ARBA" id="ARBA00023136"/>
    </source>
</evidence>
<dbReference type="OrthoDB" id="129292at2"/>
<keyword evidence="7" id="KW-0653">Protein transport</keyword>
<sequence length="263" mass="28255">MATADYFEQPERIGRPLLGSIAFHGLLVAAMLATGWVQNRDRITLGDPNGGRFGSVTVNPVASIPLPNRDTAKNPVAVDTESNVPTPVSKPKPTPKVKLPDPKAIALPSRDAKNKPLKPSEASSQPNKWRAQQKELPNQVYSTAGTRASTPDFALQGGGGVGIGNNSPFGNQFGAYADILRNRVAQYWKTADIRAANNTIVGVTFVLHRDGSATGVRITQKSGNSSLDISAQRAVMDASPFPQMPPQFPKSEAEIEFVFQLKR</sequence>
<dbReference type="EMBL" id="CP000473">
    <property type="protein sequence ID" value="ABJ81521.1"/>
    <property type="molecule type" value="Genomic_DNA"/>
</dbReference>
<evidence type="ECO:0000256" key="3">
    <source>
        <dbReference type="ARBA" id="ARBA00022448"/>
    </source>
</evidence>
<dbReference type="InterPro" id="IPR037682">
    <property type="entry name" value="TonB_C"/>
</dbReference>
<proteinExistence type="inferred from homology"/>
<dbReference type="KEGG" id="sus:Acid_0511"/>
<dbReference type="AlphaFoldDB" id="Q02BP5"/>
<keyword evidence="3" id="KW-0813">Transport</keyword>
<dbReference type="Gene3D" id="3.30.1150.10">
    <property type="match status" value="1"/>
</dbReference>
<dbReference type="GO" id="GO:0055085">
    <property type="term" value="P:transmembrane transport"/>
    <property type="evidence" value="ECO:0007669"/>
    <property type="project" value="InterPro"/>
</dbReference>
<dbReference type="GO" id="GO:0005886">
    <property type="term" value="C:plasma membrane"/>
    <property type="evidence" value="ECO:0007669"/>
    <property type="project" value="UniProtKB-SubCell"/>
</dbReference>
<evidence type="ECO:0000256" key="5">
    <source>
        <dbReference type="ARBA" id="ARBA00022519"/>
    </source>
</evidence>
<evidence type="ECO:0000256" key="11">
    <source>
        <dbReference type="SAM" id="Phobius"/>
    </source>
</evidence>
<evidence type="ECO:0000313" key="13">
    <source>
        <dbReference type="EMBL" id="ABJ81521.1"/>
    </source>
</evidence>